<evidence type="ECO:0000313" key="1">
    <source>
        <dbReference type="EMBL" id="KAJ1677874.1"/>
    </source>
</evidence>
<reference evidence="1" key="1">
    <citation type="submission" date="2022-06" db="EMBL/GenBank/DDBJ databases">
        <title>Phylogenomic reconstructions and comparative analyses of Kickxellomycotina fungi.</title>
        <authorList>
            <person name="Reynolds N.K."/>
            <person name="Stajich J.E."/>
            <person name="Barry K."/>
            <person name="Grigoriev I.V."/>
            <person name="Crous P."/>
            <person name="Smith M.E."/>
        </authorList>
    </citation>
    <scope>NUCLEOTIDE SEQUENCE</scope>
    <source>
        <strain evidence="1">RSA 2271</strain>
    </source>
</reference>
<dbReference type="EMBL" id="JAMZIH010001820">
    <property type="protein sequence ID" value="KAJ1677874.1"/>
    <property type="molecule type" value="Genomic_DNA"/>
</dbReference>
<evidence type="ECO:0000313" key="2">
    <source>
        <dbReference type="Proteomes" id="UP001145114"/>
    </source>
</evidence>
<gene>
    <name evidence="1" type="ORF">EV182_005258</name>
</gene>
<sequence length="350" mass="37561">AFFDNYQLHHKISRYGEPSKELQVVGGQRNASKEASGRPSKRQRTSSTPGPDVSETASRSAGRFYSPYVVGSHTPGPLRQHFLPRPQPQPLCQPTVTDNALLRGMWPSLRDTGSQVSNYASMQGIQGLPLHQSFMGSPFAVRCEFNPEDRASGCPSPPFNSSDSSVRLASGSPPAQQETNIQLLDFVERLGLAPLMNGATGELAGIPSAGIGDAMYTPPLLRKAEIGIHPADVFVVPDSRPSTPTISAAPSASPKELWDSLENLCNMSTFLGSNPFADTSSRPKAPQNTGTLPEWANDAYGLFPGGGLPHVAREDKDDDDGEVNSAPITIIHSDGQDTWRDSPGASDYDY</sequence>
<comment type="caution">
    <text evidence="1">The sequence shown here is derived from an EMBL/GenBank/DDBJ whole genome shotgun (WGS) entry which is preliminary data.</text>
</comment>
<name>A0ACC1HVF8_9FUNG</name>
<accession>A0ACC1HVF8</accession>
<feature type="non-terminal residue" evidence="1">
    <location>
        <position position="1"/>
    </location>
</feature>
<dbReference type="Proteomes" id="UP001145114">
    <property type="component" value="Unassembled WGS sequence"/>
</dbReference>
<proteinExistence type="predicted"/>
<organism evidence="1 2">
    <name type="scientific">Spiromyces aspiralis</name>
    <dbReference type="NCBI Taxonomy" id="68401"/>
    <lineage>
        <taxon>Eukaryota</taxon>
        <taxon>Fungi</taxon>
        <taxon>Fungi incertae sedis</taxon>
        <taxon>Zoopagomycota</taxon>
        <taxon>Kickxellomycotina</taxon>
        <taxon>Kickxellomycetes</taxon>
        <taxon>Kickxellales</taxon>
        <taxon>Kickxellaceae</taxon>
        <taxon>Spiromyces</taxon>
    </lineage>
</organism>
<keyword evidence="2" id="KW-1185">Reference proteome</keyword>
<protein>
    <submittedName>
        <fullName evidence="1">Uncharacterized protein</fullName>
    </submittedName>
</protein>